<evidence type="ECO:0000256" key="3">
    <source>
        <dbReference type="ARBA" id="ARBA00010183"/>
    </source>
</evidence>
<dbReference type="FunFam" id="3.30.160.20:FF:000003">
    <property type="entry name" value="Ribonuclease 3"/>
    <property type="match status" value="1"/>
</dbReference>
<keyword evidence="19" id="KW-1185">Reference proteome</keyword>
<comment type="function">
    <text evidence="15">Digests double-stranded RNA. Involved in the processing of primary rRNA transcript to yield the immediate precursors to the large and small rRNAs (23S and 16S). Processes some mRNAs, and tRNAs when they are encoded in the rRNA operon. Processes pre-crRNA and tracrRNA of type II CRISPR loci if present in the organism.</text>
</comment>
<dbReference type="GO" id="GO:0046872">
    <property type="term" value="F:metal ion binding"/>
    <property type="evidence" value="ECO:0007669"/>
    <property type="project" value="UniProtKB-KW"/>
</dbReference>
<dbReference type="EMBL" id="NJAK01000001">
    <property type="protein sequence ID" value="PHM63205.1"/>
    <property type="molecule type" value="Genomic_DNA"/>
</dbReference>
<organism evidence="18 19">
    <name type="scientific">Xenorhabdus ishibashii</name>
    <dbReference type="NCBI Taxonomy" id="1034471"/>
    <lineage>
        <taxon>Bacteria</taxon>
        <taxon>Pseudomonadati</taxon>
        <taxon>Pseudomonadota</taxon>
        <taxon>Gammaproteobacteria</taxon>
        <taxon>Enterobacterales</taxon>
        <taxon>Morganellaceae</taxon>
        <taxon>Xenorhabdus</taxon>
    </lineage>
</organism>
<keyword evidence="6 15" id="KW-0698">rRNA processing</keyword>
<comment type="subunit">
    <text evidence="4 15">Homodimer.</text>
</comment>
<evidence type="ECO:0000259" key="16">
    <source>
        <dbReference type="PROSITE" id="PS50137"/>
    </source>
</evidence>
<dbReference type="SMART" id="SM00358">
    <property type="entry name" value="DSRM"/>
    <property type="match status" value="1"/>
</dbReference>
<evidence type="ECO:0000256" key="13">
    <source>
        <dbReference type="ARBA" id="ARBA00022842"/>
    </source>
</evidence>
<keyword evidence="13 15" id="KW-0460">Magnesium</keyword>
<evidence type="ECO:0000256" key="7">
    <source>
        <dbReference type="ARBA" id="ARBA00022664"/>
    </source>
</evidence>
<keyword evidence="12 15" id="KW-0378">Hydrolase</keyword>
<feature type="binding site" evidence="15">
    <location>
        <position position="114"/>
    </location>
    <ligand>
        <name>Mg(2+)</name>
        <dbReference type="ChEBI" id="CHEBI:18420"/>
    </ligand>
</feature>
<evidence type="ECO:0000256" key="15">
    <source>
        <dbReference type="HAMAP-Rule" id="MF_00104"/>
    </source>
</evidence>
<dbReference type="NCBIfam" id="TIGR02191">
    <property type="entry name" value="RNaseIII"/>
    <property type="match status" value="1"/>
</dbReference>
<keyword evidence="7 15" id="KW-0507">mRNA processing</keyword>
<dbReference type="PROSITE" id="PS50137">
    <property type="entry name" value="DS_RBD"/>
    <property type="match status" value="1"/>
</dbReference>
<evidence type="ECO:0000313" key="19">
    <source>
        <dbReference type="Proteomes" id="UP000222168"/>
    </source>
</evidence>
<dbReference type="Pfam" id="PF00035">
    <property type="entry name" value="dsrm"/>
    <property type="match status" value="1"/>
</dbReference>
<dbReference type="SMART" id="SM00535">
    <property type="entry name" value="RIBOc"/>
    <property type="match status" value="1"/>
</dbReference>
<evidence type="ECO:0000256" key="8">
    <source>
        <dbReference type="ARBA" id="ARBA00022694"/>
    </source>
</evidence>
<evidence type="ECO:0000313" key="18">
    <source>
        <dbReference type="EMBL" id="PHM63205.1"/>
    </source>
</evidence>
<dbReference type="AlphaFoldDB" id="A0A2D0KIS1"/>
<comment type="caution">
    <text evidence="18">The sequence shown here is derived from an EMBL/GenBank/DDBJ whole genome shotgun (WGS) entry which is preliminary data.</text>
</comment>
<dbReference type="PANTHER" id="PTHR11207:SF0">
    <property type="entry name" value="RIBONUCLEASE 3"/>
    <property type="match status" value="1"/>
</dbReference>
<dbReference type="HAMAP" id="MF_00104">
    <property type="entry name" value="RNase_III"/>
    <property type="match status" value="1"/>
</dbReference>
<comment type="similarity">
    <text evidence="3">Belongs to the ribonuclease III family.</text>
</comment>
<feature type="domain" description="DRBM" evidence="16">
    <location>
        <begin position="155"/>
        <end position="225"/>
    </location>
</feature>
<gene>
    <name evidence="15" type="primary">rnc</name>
    <name evidence="18" type="ORF">Xish_02437</name>
</gene>
<dbReference type="GO" id="GO:0010468">
    <property type="term" value="P:regulation of gene expression"/>
    <property type="evidence" value="ECO:0007669"/>
    <property type="project" value="TreeGrafter"/>
</dbReference>
<dbReference type="GO" id="GO:0006364">
    <property type="term" value="P:rRNA processing"/>
    <property type="evidence" value="ECO:0007669"/>
    <property type="project" value="UniProtKB-UniRule"/>
</dbReference>
<protein>
    <recommendedName>
        <fullName evidence="15">Ribonuclease 3</fullName>
        <ecNumber evidence="15">3.1.26.3</ecNumber>
    </recommendedName>
    <alternativeName>
        <fullName evidence="15">Ribonuclease III</fullName>
        <shortName evidence="15">RNase III</shortName>
    </alternativeName>
</protein>
<dbReference type="InterPro" id="IPR036389">
    <property type="entry name" value="RNase_III_sf"/>
</dbReference>
<dbReference type="PROSITE" id="PS00517">
    <property type="entry name" value="RNASE_3_1"/>
    <property type="match status" value="1"/>
</dbReference>
<keyword evidence="11 15" id="KW-0255">Endonuclease</keyword>
<evidence type="ECO:0000256" key="2">
    <source>
        <dbReference type="ARBA" id="ARBA00004496"/>
    </source>
</evidence>
<dbReference type="PANTHER" id="PTHR11207">
    <property type="entry name" value="RIBONUCLEASE III"/>
    <property type="match status" value="1"/>
</dbReference>
<dbReference type="FunFam" id="1.10.1520.10:FF:000001">
    <property type="entry name" value="Ribonuclease 3"/>
    <property type="match status" value="1"/>
</dbReference>
<dbReference type="Gene3D" id="3.30.160.20">
    <property type="match status" value="1"/>
</dbReference>
<dbReference type="Proteomes" id="UP000222168">
    <property type="component" value="Unassembled WGS sequence"/>
</dbReference>
<dbReference type="GO" id="GO:0005737">
    <property type="term" value="C:cytoplasm"/>
    <property type="evidence" value="ECO:0007669"/>
    <property type="project" value="UniProtKB-SubCell"/>
</dbReference>
<reference evidence="18 19" key="1">
    <citation type="journal article" date="2017" name="Nat. Microbiol.">
        <title>Natural product diversity associated with the nematode symbionts Photorhabdus and Xenorhabdus.</title>
        <authorList>
            <person name="Tobias N.J."/>
            <person name="Wolff H."/>
            <person name="Djahanschiri B."/>
            <person name="Grundmann F."/>
            <person name="Kronenwerth M."/>
            <person name="Shi Y.M."/>
            <person name="Simonyi S."/>
            <person name="Grun P."/>
            <person name="Shapiro-Ilan D."/>
            <person name="Pidot S.J."/>
            <person name="Stinear T.P."/>
            <person name="Ebersberger I."/>
            <person name="Bode H.B."/>
        </authorList>
    </citation>
    <scope>NUCLEOTIDE SEQUENCE [LARGE SCALE GENOMIC DNA]</scope>
    <source>
        <strain evidence="18 19">DSM 22670</strain>
    </source>
</reference>
<evidence type="ECO:0000256" key="14">
    <source>
        <dbReference type="ARBA" id="ARBA00022884"/>
    </source>
</evidence>
<dbReference type="GO" id="GO:0006397">
    <property type="term" value="P:mRNA processing"/>
    <property type="evidence" value="ECO:0007669"/>
    <property type="project" value="UniProtKB-UniRule"/>
</dbReference>
<evidence type="ECO:0000259" key="17">
    <source>
        <dbReference type="PROSITE" id="PS50142"/>
    </source>
</evidence>
<evidence type="ECO:0000256" key="1">
    <source>
        <dbReference type="ARBA" id="ARBA00000109"/>
    </source>
</evidence>
<dbReference type="SUPFAM" id="SSF54768">
    <property type="entry name" value="dsRNA-binding domain-like"/>
    <property type="match status" value="1"/>
</dbReference>
<keyword evidence="5 15" id="KW-0963">Cytoplasm</keyword>
<feature type="domain" description="RNase III" evidence="17">
    <location>
        <begin position="6"/>
        <end position="128"/>
    </location>
</feature>
<dbReference type="GO" id="GO:0003725">
    <property type="term" value="F:double-stranded RNA binding"/>
    <property type="evidence" value="ECO:0007669"/>
    <property type="project" value="TreeGrafter"/>
</dbReference>
<evidence type="ECO:0000256" key="9">
    <source>
        <dbReference type="ARBA" id="ARBA00022722"/>
    </source>
</evidence>
<feature type="active site" evidence="15">
    <location>
        <position position="117"/>
    </location>
</feature>
<evidence type="ECO:0000256" key="12">
    <source>
        <dbReference type="ARBA" id="ARBA00022801"/>
    </source>
</evidence>
<sequence length="226" mass="25602">MNPIIANRLQYKLGYSFKQHDLLLQALTHRSASSKHNERLEFLGDSILSFVIANALYHRFPRVDEGDMSRMRATLVRGNTLAELAREFELGECLRLGPGELKSGGHRRESILADSIEALIGAIFLDSDIQTVEKIILNWYETRLNEISPGDKQKDPKTRLQEYLQGRHLPLPAYLVVQVRGEAHDQEFTIHCQVSGFEQPVRGVGSSRRKAEQAAAEQALKQLELE</sequence>
<dbReference type="SUPFAM" id="SSF69065">
    <property type="entry name" value="RNase III domain-like"/>
    <property type="match status" value="1"/>
</dbReference>
<keyword evidence="9 15" id="KW-0540">Nuclease</keyword>
<dbReference type="InterPro" id="IPR011907">
    <property type="entry name" value="RNase_III"/>
</dbReference>
<keyword evidence="14 15" id="KW-0694">RNA-binding</keyword>
<comment type="catalytic activity">
    <reaction evidence="1 15">
        <text>Endonucleolytic cleavage to 5'-phosphomonoester.</text>
        <dbReference type="EC" id="3.1.26.3"/>
    </reaction>
</comment>
<dbReference type="InterPro" id="IPR000999">
    <property type="entry name" value="RNase_III_dom"/>
</dbReference>
<comment type="cofactor">
    <cofactor evidence="15">
        <name>Mg(2+)</name>
        <dbReference type="ChEBI" id="CHEBI:18420"/>
    </cofactor>
</comment>
<dbReference type="GO" id="GO:0042802">
    <property type="term" value="F:identical protein binding"/>
    <property type="evidence" value="ECO:0007669"/>
    <property type="project" value="UniProtKB-ARBA"/>
</dbReference>
<evidence type="ECO:0000256" key="4">
    <source>
        <dbReference type="ARBA" id="ARBA00011738"/>
    </source>
</evidence>
<keyword evidence="15" id="KW-0699">rRNA-binding</keyword>
<keyword evidence="10 15" id="KW-0479">Metal-binding</keyword>
<feature type="binding site" evidence="15">
    <location>
        <position position="117"/>
    </location>
    <ligand>
        <name>Mg(2+)</name>
        <dbReference type="ChEBI" id="CHEBI:18420"/>
    </ligand>
</feature>
<dbReference type="Pfam" id="PF14622">
    <property type="entry name" value="Ribonucleas_3_3"/>
    <property type="match status" value="1"/>
</dbReference>
<dbReference type="PROSITE" id="PS50142">
    <property type="entry name" value="RNASE_3_2"/>
    <property type="match status" value="1"/>
</dbReference>
<name>A0A2D0KIS1_9GAMM</name>
<dbReference type="OrthoDB" id="9805026at2"/>
<accession>A0A2D0KIS1</accession>
<dbReference type="RefSeq" id="WP_099118069.1">
    <property type="nucleotide sequence ID" value="NZ_NJAK01000001.1"/>
</dbReference>
<keyword evidence="8 15" id="KW-0819">tRNA processing</keyword>
<feature type="active site" evidence="15">
    <location>
        <position position="45"/>
    </location>
</feature>
<dbReference type="InterPro" id="IPR014720">
    <property type="entry name" value="dsRBD_dom"/>
</dbReference>
<evidence type="ECO:0000256" key="11">
    <source>
        <dbReference type="ARBA" id="ARBA00022759"/>
    </source>
</evidence>
<dbReference type="GO" id="GO:0019843">
    <property type="term" value="F:rRNA binding"/>
    <property type="evidence" value="ECO:0007669"/>
    <property type="project" value="UniProtKB-KW"/>
</dbReference>
<comment type="subcellular location">
    <subcellularLocation>
        <location evidence="2 15">Cytoplasm</location>
    </subcellularLocation>
</comment>
<evidence type="ECO:0000256" key="6">
    <source>
        <dbReference type="ARBA" id="ARBA00022552"/>
    </source>
</evidence>
<evidence type="ECO:0000256" key="5">
    <source>
        <dbReference type="ARBA" id="ARBA00022490"/>
    </source>
</evidence>
<feature type="binding site" evidence="15">
    <location>
        <position position="41"/>
    </location>
    <ligand>
        <name>Mg(2+)</name>
        <dbReference type="ChEBI" id="CHEBI:18420"/>
    </ligand>
</feature>
<dbReference type="Gene3D" id="1.10.1520.10">
    <property type="entry name" value="Ribonuclease III domain"/>
    <property type="match status" value="1"/>
</dbReference>
<proteinExistence type="inferred from homology"/>
<evidence type="ECO:0000256" key="10">
    <source>
        <dbReference type="ARBA" id="ARBA00022723"/>
    </source>
</evidence>
<dbReference type="GO" id="GO:0008033">
    <property type="term" value="P:tRNA processing"/>
    <property type="evidence" value="ECO:0007669"/>
    <property type="project" value="UniProtKB-KW"/>
</dbReference>
<dbReference type="CDD" id="cd10845">
    <property type="entry name" value="DSRM_RNAse_III_family"/>
    <property type="match status" value="1"/>
</dbReference>
<dbReference type="CDD" id="cd00593">
    <property type="entry name" value="RIBOc"/>
    <property type="match status" value="1"/>
</dbReference>
<dbReference type="EC" id="3.1.26.3" evidence="15"/>
<dbReference type="GO" id="GO:0004525">
    <property type="term" value="F:ribonuclease III activity"/>
    <property type="evidence" value="ECO:0007669"/>
    <property type="project" value="UniProtKB-UniRule"/>
</dbReference>